<gene>
    <name evidence="1" type="ORF">B0H94_10328</name>
</gene>
<dbReference type="RefSeq" id="WP_106587752.1">
    <property type="nucleotide sequence ID" value="NZ_PYAV01000003.1"/>
</dbReference>
<keyword evidence="2" id="KW-1185">Reference proteome</keyword>
<evidence type="ECO:0000313" key="2">
    <source>
        <dbReference type="Proteomes" id="UP000242310"/>
    </source>
</evidence>
<reference evidence="1 2" key="1">
    <citation type="submission" date="2018-03" db="EMBL/GenBank/DDBJ databases">
        <title>Genomic Encyclopedia of Type Strains, Phase III (KMG-III): the genomes of soil and plant-associated and newly described type strains.</title>
        <authorList>
            <person name="Whitman W."/>
        </authorList>
    </citation>
    <scope>NUCLEOTIDE SEQUENCE [LARGE SCALE GENOMIC DNA]</scope>
    <source>
        <strain evidence="1 2">CGMCC 1.07653</strain>
    </source>
</reference>
<name>A0A2P8HW03_9BACI</name>
<protein>
    <submittedName>
        <fullName evidence="1">Uncharacterized protein</fullName>
    </submittedName>
</protein>
<dbReference type="EMBL" id="PYAV01000003">
    <property type="protein sequence ID" value="PSL50417.1"/>
    <property type="molecule type" value="Genomic_DNA"/>
</dbReference>
<organism evidence="1 2">
    <name type="scientific">Salsuginibacillus halophilus</name>
    <dbReference type="NCBI Taxonomy" id="517424"/>
    <lineage>
        <taxon>Bacteria</taxon>
        <taxon>Bacillati</taxon>
        <taxon>Bacillota</taxon>
        <taxon>Bacilli</taxon>
        <taxon>Bacillales</taxon>
        <taxon>Bacillaceae</taxon>
        <taxon>Salsuginibacillus</taxon>
    </lineage>
</organism>
<proteinExistence type="predicted"/>
<evidence type="ECO:0000313" key="1">
    <source>
        <dbReference type="EMBL" id="PSL50417.1"/>
    </source>
</evidence>
<accession>A0A2P8HW03</accession>
<dbReference type="Proteomes" id="UP000242310">
    <property type="component" value="Unassembled WGS sequence"/>
</dbReference>
<dbReference type="AlphaFoldDB" id="A0A2P8HW03"/>
<comment type="caution">
    <text evidence="1">The sequence shown here is derived from an EMBL/GenBank/DDBJ whole genome shotgun (WGS) entry which is preliminary data.</text>
</comment>
<dbReference type="OrthoDB" id="2966896at2"/>
<sequence>MQDTKQIDMNDKTRAWIMKRGGIVTIDPYQPGTGIVNQTAFDTRSSLEQPADPSFYECHHFHGTLVYVHQGVRQKNKPIKLSIAGASPFEHLHVRGVKRFKAS</sequence>